<evidence type="ECO:0000256" key="3">
    <source>
        <dbReference type="ARBA" id="ARBA00023125"/>
    </source>
</evidence>
<organism evidence="6 7">
    <name type="scientific">Lactonifactor longoviformis DSM 17459</name>
    <dbReference type="NCBI Taxonomy" id="1122155"/>
    <lineage>
        <taxon>Bacteria</taxon>
        <taxon>Bacillati</taxon>
        <taxon>Bacillota</taxon>
        <taxon>Clostridia</taxon>
        <taxon>Eubacteriales</taxon>
        <taxon>Clostridiaceae</taxon>
        <taxon>Lactonifactor</taxon>
    </lineage>
</organism>
<dbReference type="RefSeq" id="WP_158641011.1">
    <property type="nucleotide sequence ID" value="NZ_FQVI01000017.1"/>
</dbReference>
<feature type="domain" description="Sugar-binding" evidence="5">
    <location>
        <begin position="9"/>
        <end position="87"/>
    </location>
</feature>
<evidence type="ECO:0000313" key="6">
    <source>
        <dbReference type="EMBL" id="SHF22968.1"/>
    </source>
</evidence>
<dbReference type="PANTHER" id="PTHR34294:SF1">
    <property type="entry name" value="TRANSCRIPTIONAL REGULATOR LSRR"/>
    <property type="match status" value="1"/>
</dbReference>
<dbReference type="GO" id="GO:0003677">
    <property type="term" value="F:DNA binding"/>
    <property type="evidence" value="ECO:0007669"/>
    <property type="project" value="UniProtKB-KW"/>
</dbReference>
<proteinExistence type="inferred from homology"/>
<gene>
    <name evidence="6" type="ORF">SAMN02745158_02960</name>
</gene>
<evidence type="ECO:0000259" key="5">
    <source>
        <dbReference type="Pfam" id="PF04198"/>
    </source>
</evidence>
<dbReference type="GO" id="GO:0030246">
    <property type="term" value="F:carbohydrate binding"/>
    <property type="evidence" value="ECO:0007669"/>
    <property type="project" value="InterPro"/>
</dbReference>
<evidence type="ECO:0000256" key="2">
    <source>
        <dbReference type="ARBA" id="ARBA00023015"/>
    </source>
</evidence>
<accession>A0A1M4ZY68</accession>
<dbReference type="SUPFAM" id="SSF100950">
    <property type="entry name" value="NagB/RpiA/CoA transferase-like"/>
    <property type="match status" value="1"/>
</dbReference>
<keyword evidence="2" id="KW-0805">Transcription regulation</keyword>
<dbReference type="STRING" id="1122155.SAMN02745158_02960"/>
<keyword evidence="4" id="KW-0804">Transcription</keyword>
<name>A0A1M4ZY68_9CLOT</name>
<dbReference type="InterPro" id="IPR007324">
    <property type="entry name" value="Sugar-bd_dom_put"/>
</dbReference>
<dbReference type="OrthoDB" id="58802at2"/>
<reference evidence="6 7" key="1">
    <citation type="submission" date="2016-11" db="EMBL/GenBank/DDBJ databases">
        <authorList>
            <person name="Jaros S."/>
            <person name="Januszkiewicz K."/>
            <person name="Wedrychowicz H."/>
        </authorList>
    </citation>
    <scope>NUCLEOTIDE SEQUENCE [LARGE SCALE GENOMIC DNA]</scope>
    <source>
        <strain evidence="6 7">DSM 17459</strain>
    </source>
</reference>
<dbReference type="Proteomes" id="UP000184245">
    <property type="component" value="Unassembled WGS sequence"/>
</dbReference>
<evidence type="ECO:0000256" key="4">
    <source>
        <dbReference type="ARBA" id="ARBA00023163"/>
    </source>
</evidence>
<dbReference type="Gene3D" id="3.40.50.1360">
    <property type="match status" value="1"/>
</dbReference>
<dbReference type="InterPro" id="IPR037171">
    <property type="entry name" value="NagB/RpiA_transferase-like"/>
</dbReference>
<keyword evidence="3" id="KW-0238">DNA-binding</keyword>
<evidence type="ECO:0000313" key="7">
    <source>
        <dbReference type="Proteomes" id="UP000184245"/>
    </source>
</evidence>
<dbReference type="Pfam" id="PF04198">
    <property type="entry name" value="Sugar-bind"/>
    <property type="match status" value="1"/>
</dbReference>
<protein>
    <submittedName>
        <fullName evidence="6">Putative sugar-binding domain-containing protein</fullName>
    </submittedName>
</protein>
<sequence length="87" mass="9407">MGDRNWPSDELGAVCRICGRYLDKNGLPCNAGINERIMAIDLDVLKELDTVIGVSASIVNAQSVISCARSGYINTLIIDEALARKII</sequence>
<evidence type="ECO:0000256" key="1">
    <source>
        <dbReference type="ARBA" id="ARBA00010466"/>
    </source>
</evidence>
<comment type="similarity">
    <text evidence="1">Belongs to the SorC transcriptional regulatory family.</text>
</comment>
<dbReference type="PANTHER" id="PTHR34294">
    <property type="entry name" value="TRANSCRIPTIONAL REGULATOR-RELATED"/>
    <property type="match status" value="1"/>
</dbReference>
<keyword evidence="7" id="KW-1185">Reference proteome</keyword>
<dbReference type="EMBL" id="FQVI01000017">
    <property type="protein sequence ID" value="SHF22968.1"/>
    <property type="molecule type" value="Genomic_DNA"/>
</dbReference>
<dbReference type="AlphaFoldDB" id="A0A1M4ZY68"/>
<dbReference type="InterPro" id="IPR051054">
    <property type="entry name" value="SorC_transcr_regulators"/>
</dbReference>